<protein>
    <submittedName>
        <fullName evidence="1">Uncharacterized protein</fullName>
    </submittedName>
</protein>
<dbReference type="RefSeq" id="WP_020090289.1">
    <property type="nucleotide sequence ID" value="NZ_AZCZ01000047.1"/>
</dbReference>
<dbReference type="Gene3D" id="3.10.180.10">
    <property type="entry name" value="2,3-Dihydroxybiphenyl 1,2-Dioxygenase, domain 1"/>
    <property type="match status" value="1"/>
</dbReference>
<reference evidence="1 2" key="1">
    <citation type="journal article" date="2015" name="Genome Announc.">
        <title>Expanding the biotechnology potential of lactobacilli through comparative genomics of 213 strains and associated genera.</title>
        <authorList>
            <person name="Sun Z."/>
            <person name="Harris H.M."/>
            <person name="McCann A."/>
            <person name="Guo C."/>
            <person name="Argimon S."/>
            <person name="Zhang W."/>
            <person name="Yang X."/>
            <person name="Jeffery I.B."/>
            <person name="Cooney J.C."/>
            <person name="Kagawa T.F."/>
            <person name="Liu W."/>
            <person name="Song Y."/>
            <person name="Salvetti E."/>
            <person name="Wrobel A."/>
            <person name="Rasinkangas P."/>
            <person name="Parkhill J."/>
            <person name="Rea M.C."/>
            <person name="O'Sullivan O."/>
            <person name="Ritari J."/>
            <person name="Douillard F.P."/>
            <person name="Paul Ross R."/>
            <person name="Yang R."/>
            <person name="Briner A.E."/>
            <person name="Felis G.E."/>
            <person name="de Vos W.M."/>
            <person name="Barrangou R."/>
            <person name="Klaenhammer T.R."/>
            <person name="Caufield P.W."/>
            <person name="Cui Y."/>
            <person name="Zhang H."/>
            <person name="O'Toole P.W."/>
        </authorList>
    </citation>
    <scope>NUCLEOTIDE SEQUENCE [LARGE SCALE GENOMIC DNA]</scope>
    <source>
        <strain evidence="1 2">ATCC 53295</strain>
    </source>
</reference>
<dbReference type="OrthoDB" id="9795306at2"/>
<dbReference type="AlphaFoldDB" id="A0A0R1GKK9"/>
<keyword evidence="2" id="KW-1185">Reference proteome</keyword>
<organism evidence="1 2">
    <name type="scientific">Levilactobacillus parabrevis ATCC 53295</name>
    <dbReference type="NCBI Taxonomy" id="1267003"/>
    <lineage>
        <taxon>Bacteria</taxon>
        <taxon>Bacillati</taxon>
        <taxon>Bacillota</taxon>
        <taxon>Bacilli</taxon>
        <taxon>Lactobacillales</taxon>
        <taxon>Lactobacillaceae</taxon>
        <taxon>Levilactobacillus</taxon>
    </lineage>
</organism>
<dbReference type="STRING" id="357278.IV61_GL000676"/>
<dbReference type="eggNOG" id="COG2764">
    <property type="taxonomic scope" value="Bacteria"/>
</dbReference>
<dbReference type="SUPFAM" id="SSF54593">
    <property type="entry name" value="Glyoxalase/Bleomycin resistance protein/Dihydroxybiphenyl dioxygenase"/>
    <property type="match status" value="1"/>
</dbReference>
<evidence type="ECO:0000313" key="2">
    <source>
        <dbReference type="Proteomes" id="UP000051176"/>
    </source>
</evidence>
<dbReference type="InterPro" id="IPR028973">
    <property type="entry name" value="PhnB-like"/>
</dbReference>
<comment type="caution">
    <text evidence="1">The sequence shown here is derived from an EMBL/GenBank/DDBJ whole genome shotgun (WGS) entry which is preliminary data.</text>
</comment>
<dbReference type="EMBL" id="AZCZ01000047">
    <property type="protein sequence ID" value="KRK34574.1"/>
    <property type="molecule type" value="Genomic_DNA"/>
</dbReference>
<dbReference type="PATRIC" id="fig|1267003.4.peg.1820"/>
<sequence>MQSRLIPSISFESAKDALTYYQEVFGATDVYRFSPDAAQAKQFGLPAGVDLDDITMHAGFSILGVSFQCADAFRGKPEPTNQIDMILDINADDVANAQAAEDFYQRVVASGTVTVDMPFEPQFWGGKMGHFTDKYGISWMLHVMPWSQIKDPNIQ</sequence>
<dbReference type="Proteomes" id="UP000051176">
    <property type="component" value="Unassembled WGS sequence"/>
</dbReference>
<gene>
    <name evidence="1" type="ORF">FD07_GL001728</name>
</gene>
<evidence type="ECO:0000313" key="1">
    <source>
        <dbReference type="EMBL" id="KRK34574.1"/>
    </source>
</evidence>
<accession>A0A0R1GKK9</accession>
<name>A0A0R1GKK9_9LACO</name>
<dbReference type="PANTHER" id="PTHR33990">
    <property type="entry name" value="PROTEIN YJDN-RELATED"/>
    <property type="match status" value="1"/>
</dbReference>
<proteinExistence type="predicted"/>
<dbReference type="InterPro" id="IPR029068">
    <property type="entry name" value="Glyas_Bleomycin-R_OHBP_Dase"/>
</dbReference>
<dbReference type="CDD" id="cd06588">
    <property type="entry name" value="PhnB_like"/>
    <property type="match status" value="1"/>
</dbReference>
<dbReference type="PANTHER" id="PTHR33990:SF5">
    <property type="entry name" value="PHNB-LIKE DOMAIN-CONTAINING PROTEIN"/>
    <property type="match status" value="1"/>
</dbReference>